<evidence type="ECO:0000256" key="12">
    <source>
        <dbReference type="SAM" id="SignalP"/>
    </source>
</evidence>
<keyword evidence="8" id="KW-0675">Receptor</keyword>
<evidence type="ECO:0000259" key="13">
    <source>
        <dbReference type="Pfam" id="PF00593"/>
    </source>
</evidence>
<evidence type="ECO:0000256" key="2">
    <source>
        <dbReference type="ARBA" id="ARBA00009810"/>
    </source>
</evidence>
<evidence type="ECO:0000256" key="7">
    <source>
        <dbReference type="ARBA" id="ARBA00023136"/>
    </source>
</evidence>
<dbReference type="InterPro" id="IPR012910">
    <property type="entry name" value="Plug_dom"/>
</dbReference>
<evidence type="ECO:0000256" key="10">
    <source>
        <dbReference type="PROSITE-ProRule" id="PRU01360"/>
    </source>
</evidence>
<keyword evidence="6 11" id="KW-0798">TonB box</keyword>
<evidence type="ECO:0000256" key="8">
    <source>
        <dbReference type="ARBA" id="ARBA00023170"/>
    </source>
</evidence>
<dbReference type="Gene3D" id="2.170.130.10">
    <property type="entry name" value="TonB-dependent receptor, plug domain"/>
    <property type="match status" value="1"/>
</dbReference>
<comment type="subcellular location">
    <subcellularLocation>
        <location evidence="1 10">Cell outer membrane</location>
        <topology evidence="1 10">Multi-pass membrane protein</topology>
    </subcellularLocation>
</comment>
<organism evidence="15 16">
    <name type="scientific">Candidatus Accumulibacter adjunctus</name>
    <dbReference type="NCBI Taxonomy" id="1454001"/>
    <lineage>
        <taxon>Bacteria</taxon>
        <taxon>Pseudomonadati</taxon>
        <taxon>Pseudomonadota</taxon>
        <taxon>Betaproteobacteria</taxon>
        <taxon>Candidatus Accumulibacter</taxon>
    </lineage>
</organism>
<name>A0A011MTC9_9PROT</name>
<feature type="domain" description="TonB-dependent receptor plug" evidence="14">
    <location>
        <begin position="60"/>
        <end position="160"/>
    </location>
</feature>
<proteinExistence type="inferred from homology"/>
<dbReference type="EMBL" id="JFAX01000018">
    <property type="protein sequence ID" value="EXI65836.1"/>
    <property type="molecule type" value="Genomic_DNA"/>
</dbReference>
<keyword evidence="4 10" id="KW-1134">Transmembrane beta strand</keyword>
<sequence>MRFRINRTAALIAAFGASGMVPAVAADGATAAAAAGTERPAQLAPVVVEESRLQPLPAANRVDEETMRALRPATSDTASMLRDVPGVHLQGAGGVSSLPVIRGLADDRNRIIVDGMDLIASCPNHMNPPLSYLDPNGVSKLRAIPGVTPVSLGGDSIGGTIIAESLAPRFAAAGQGLLLSGEAGAFYRSNGNAWGGNLAAVVANENLSANFSATTAKAANYTAGGNFKNFTATGNPGRTLARDEVGSTAYETHNYQFGLAYRQSDHLLEFKYAYQDIPEQLFPNQRMDMLGNTANRFNLRYLGQYDWGQIEARAYYESVDHLMDFGPDKRFYYGMASGGHNAVVGMPCSPISATCAAGMPMKTDSNTSGVTLRADVNLGVNDLLRVGGLYQHYRLDDYWPASGGAMWPLTFDNINDGTRDRLGVFGEWESRLDAQWTTLLGVRYERVTTDAGPVQGYNPNINFTTMMMGGMPMRSYNNQQADAAAFNAQDRKRTDNNWDLTALARYTLDAQTDLEVGVARKTRSPNLYERYTWSTWSMAAVMNNFVGDGNGYYGDIDLDPEVAYTVSASVDWHASDRSWKLRATPYYTRVKDYIDAIRCNNTTTCPPPNATTTNQFVVLQYANQSAELYGIDLSGELPLARTGYGDFGVNGVVSYTYGKNRDTGDGLYNIMPFNARLALTHRIGGWDNALEFVGATSKDQLSDVRNEIGTPGYGLLNLRASYSWKQARLDFGIDNVFDKLYYLPLGGAYTGQGTTMMINAIPWGIAVPGMGRSVYTGLSFKL</sequence>
<dbReference type="Proteomes" id="UP000020218">
    <property type="component" value="Unassembled WGS sequence"/>
</dbReference>
<keyword evidence="12" id="KW-0732">Signal</keyword>
<dbReference type="GO" id="GO:0015344">
    <property type="term" value="F:siderophore uptake transmembrane transporter activity"/>
    <property type="evidence" value="ECO:0007669"/>
    <property type="project" value="TreeGrafter"/>
</dbReference>
<dbReference type="AlphaFoldDB" id="A0A011MTC9"/>
<evidence type="ECO:0000256" key="1">
    <source>
        <dbReference type="ARBA" id="ARBA00004571"/>
    </source>
</evidence>
<keyword evidence="5 10" id="KW-0812">Transmembrane</keyword>
<dbReference type="PANTHER" id="PTHR30069:SF49">
    <property type="entry name" value="OUTER MEMBRANE PROTEIN C"/>
    <property type="match status" value="1"/>
</dbReference>
<dbReference type="PATRIC" id="fig|1454001.3.peg.2905"/>
<dbReference type="InterPro" id="IPR036942">
    <property type="entry name" value="Beta-barrel_TonB_sf"/>
</dbReference>
<evidence type="ECO:0000256" key="9">
    <source>
        <dbReference type="ARBA" id="ARBA00023237"/>
    </source>
</evidence>
<dbReference type="SUPFAM" id="SSF56935">
    <property type="entry name" value="Porins"/>
    <property type="match status" value="1"/>
</dbReference>
<dbReference type="PROSITE" id="PS52016">
    <property type="entry name" value="TONB_DEPENDENT_REC_3"/>
    <property type="match status" value="1"/>
</dbReference>
<evidence type="ECO:0000256" key="6">
    <source>
        <dbReference type="ARBA" id="ARBA00023077"/>
    </source>
</evidence>
<dbReference type="PANTHER" id="PTHR30069">
    <property type="entry name" value="TONB-DEPENDENT OUTER MEMBRANE RECEPTOR"/>
    <property type="match status" value="1"/>
</dbReference>
<dbReference type="Gene3D" id="2.40.170.20">
    <property type="entry name" value="TonB-dependent receptor, beta-barrel domain"/>
    <property type="match status" value="1"/>
</dbReference>
<protein>
    <submittedName>
        <fullName evidence="15">Heme/hemopexin utilization protein C</fullName>
    </submittedName>
</protein>
<evidence type="ECO:0000313" key="16">
    <source>
        <dbReference type="Proteomes" id="UP000020218"/>
    </source>
</evidence>
<dbReference type="STRING" id="1454001.AW08_02861"/>
<keyword evidence="9 10" id="KW-0998">Cell outer membrane</keyword>
<dbReference type="GO" id="GO:0044718">
    <property type="term" value="P:siderophore transmembrane transport"/>
    <property type="evidence" value="ECO:0007669"/>
    <property type="project" value="TreeGrafter"/>
</dbReference>
<keyword evidence="7 10" id="KW-0472">Membrane</keyword>
<comment type="caution">
    <text evidence="15">The sequence shown here is derived from an EMBL/GenBank/DDBJ whole genome shotgun (WGS) entry which is preliminary data.</text>
</comment>
<gene>
    <name evidence="15" type="primary">hxuC</name>
    <name evidence="15" type="ORF">AW08_02861</name>
</gene>
<feature type="domain" description="TonB-dependent receptor-like beta-barrel" evidence="13">
    <location>
        <begin position="250"/>
        <end position="736"/>
    </location>
</feature>
<feature type="signal peptide" evidence="12">
    <location>
        <begin position="1"/>
        <end position="25"/>
    </location>
</feature>
<feature type="chain" id="PRO_5001460939" evidence="12">
    <location>
        <begin position="26"/>
        <end position="782"/>
    </location>
</feature>
<evidence type="ECO:0000256" key="4">
    <source>
        <dbReference type="ARBA" id="ARBA00022452"/>
    </source>
</evidence>
<dbReference type="InterPro" id="IPR037066">
    <property type="entry name" value="Plug_dom_sf"/>
</dbReference>
<evidence type="ECO:0000313" key="15">
    <source>
        <dbReference type="EMBL" id="EXI65836.1"/>
    </source>
</evidence>
<reference evidence="15" key="1">
    <citation type="submission" date="2014-02" db="EMBL/GenBank/DDBJ databases">
        <title>Expanding our view of genomic diversity in Candidatus Accumulibacter clades.</title>
        <authorList>
            <person name="Skennerton C.T."/>
            <person name="Barr J.J."/>
            <person name="Slater F.R."/>
            <person name="Bond P.L."/>
            <person name="Tyson G.W."/>
        </authorList>
    </citation>
    <scope>NUCLEOTIDE SEQUENCE [LARGE SCALE GENOMIC DNA]</scope>
</reference>
<dbReference type="GO" id="GO:0009279">
    <property type="term" value="C:cell outer membrane"/>
    <property type="evidence" value="ECO:0007669"/>
    <property type="project" value="UniProtKB-SubCell"/>
</dbReference>
<dbReference type="InterPro" id="IPR000531">
    <property type="entry name" value="Beta-barrel_TonB"/>
</dbReference>
<accession>A0A011MTC9</accession>
<evidence type="ECO:0000256" key="5">
    <source>
        <dbReference type="ARBA" id="ARBA00022692"/>
    </source>
</evidence>
<dbReference type="Pfam" id="PF07715">
    <property type="entry name" value="Plug"/>
    <property type="match status" value="1"/>
</dbReference>
<keyword evidence="3 10" id="KW-0813">Transport</keyword>
<evidence type="ECO:0000256" key="11">
    <source>
        <dbReference type="RuleBase" id="RU003357"/>
    </source>
</evidence>
<keyword evidence="16" id="KW-1185">Reference proteome</keyword>
<dbReference type="Pfam" id="PF00593">
    <property type="entry name" value="TonB_dep_Rec_b-barrel"/>
    <property type="match status" value="1"/>
</dbReference>
<evidence type="ECO:0000256" key="3">
    <source>
        <dbReference type="ARBA" id="ARBA00022448"/>
    </source>
</evidence>
<comment type="similarity">
    <text evidence="2 10 11">Belongs to the TonB-dependent receptor family.</text>
</comment>
<evidence type="ECO:0000259" key="14">
    <source>
        <dbReference type="Pfam" id="PF07715"/>
    </source>
</evidence>
<dbReference type="InterPro" id="IPR039426">
    <property type="entry name" value="TonB-dep_rcpt-like"/>
</dbReference>